<feature type="compositionally biased region" description="Low complexity" evidence="2">
    <location>
        <begin position="213"/>
        <end position="244"/>
    </location>
</feature>
<dbReference type="STRING" id="215637.A0A4P9ZJ19"/>
<feature type="non-terminal residue" evidence="3">
    <location>
        <position position="421"/>
    </location>
</feature>
<gene>
    <name evidence="3" type="ORF">BJ085DRAFT_41540</name>
</gene>
<evidence type="ECO:0000256" key="1">
    <source>
        <dbReference type="SAM" id="Coils"/>
    </source>
</evidence>
<evidence type="ECO:0000313" key="3">
    <source>
        <dbReference type="EMBL" id="RKP33204.1"/>
    </source>
</evidence>
<feature type="compositionally biased region" description="Low complexity" evidence="2">
    <location>
        <begin position="130"/>
        <end position="141"/>
    </location>
</feature>
<keyword evidence="1" id="KW-0175">Coiled coil</keyword>
<dbReference type="EMBL" id="ML004211">
    <property type="protein sequence ID" value="RKP33204.1"/>
    <property type="molecule type" value="Genomic_DNA"/>
</dbReference>
<dbReference type="AlphaFoldDB" id="A0A4P9ZJ19"/>
<feature type="compositionally biased region" description="Low complexity" evidence="2">
    <location>
        <begin position="108"/>
        <end position="119"/>
    </location>
</feature>
<evidence type="ECO:0000256" key="2">
    <source>
        <dbReference type="SAM" id="MobiDB-lite"/>
    </source>
</evidence>
<reference evidence="4" key="1">
    <citation type="journal article" date="2018" name="Nat. Microbiol.">
        <title>Leveraging single-cell genomics to expand the fungal tree of life.</title>
        <authorList>
            <person name="Ahrendt S.R."/>
            <person name="Quandt C.A."/>
            <person name="Ciobanu D."/>
            <person name="Clum A."/>
            <person name="Salamov A."/>
            <person name="Andreopoulos B."/>
            <person name="Cheng J.F."/>
            <person name="Woyke T."/>
            <person name="Pelin A."/>
            <person name="Henrissat B."/>
            <person name="Reynolds N.K."/>
            <person name="Benny G.L."/>
            <person name="Smith M.E."/>
            <person name="James T.Y."/>
            <person name="Grigoriev I.V."/>
        </authorList>
    </citation>
    <scope>NUCLEOTIDE SEQUENCE [LARGE SCALE GENOMIC DNA]</scope>
    <source>
        <strain evidence="4">RSA 468</strain>
    </source>
</reference>
<keyword evidence="4" id="KW-1185">Reference proteome</keyword>
<feature type="region of interest" description="Disordered" evidence="2">
    <location>
        <begin position="101"/>
        <end position="168"/>
    </location>
</feature>
<evidence type="ECO:0000313" key="4">
    <source>
        <dbReference type="Proteomes" id="UP000268162"/>
    </source>
</evidence>
<feature type="compositionally biased region" description="Polar residues" evidence="2">
    <location>
        <begin position="148"/>
        <end position="168"/>
    </location>
</feature>
<accession>A0A4P9ZJ19</accession>
<proteinExistence type="predicted"/>
<feature type="coiled-coil region" evidence="1">
    <location>
        <begin position="174"/>
        <end position="208"/>
    </location>
</feature>
<sequence>MNSPLPPSSQMSVRDITEARNELIEQWRTMYLAELPCPNAECRKIGHITNHDRLRFNCTRCLKHFPKMDYVRDNDEGAFLDIVSQLPSPLRRKTATPLMQLDSEDSQSDSSPTTTAAPAPRFPLRAMPPSTKSTGLLLTTSSKRRLDQVTSPSPRPAQPTQLRILTKSPVQPQNEFLLRLIEDMKLEKTALLEQISSLTKQVEALTAAVTGRTHAAAPTAAPAEPTEAAPADQATTTTTMSATPAPEPTKKTDQAPRKPTAPHRQSYAEAVAKRGLTGEDLDKGIKALKALRSRPKPRNPLKPVLVYVQGIGRMRISELRKHLGDLRFRKSAILNISFLGARTAEFLITAEYQYAFEKSINNFADSAGWRILSGFSAAKAADPKASAEMVQGVKEAFVRRAHRIMETAKNSLVTDTFRDLL</sequence>
<protein>
    <submittedName>
        <fullName evidence="3">Uncharacterized protein</fullName>
    </submittedName>
</protein>
<dbReference type="Proteomes" id="UP000268162">
    <property type="component" value="Unassembled WGS sequence"/>
</dbReference>
<organism evidence="3 4">
    <name type="scientific">Dimargaris cristalligena</name>
    <dbReference type="NCBI Taxonomy" id="215637"/>
    <lineage>
        <taxon>Eukaryota</taxon>
        <taxon>Fungi</taxon>
        <taxon>Fungi incertae sedis</taxon>
        <taxon>Zoopagomycota</taxon>
        <taxon>Kickxellomycotina</taxon>
        <taxon>Dimargaritomycetes</taxon>
        <taxon>Dimargaritales</taxon>
        <taxon>Dimargaritaceae</taxon>
        <taxon>Dimargaris</taxon>
    </lineage>
</organism>
<feature type="region of interest" description="Disordered" evidence="2">
    <location>
        <begin position="213"/>
        <end position="273"/>
    </location>
</feature>
<name>A0A4P9ZJ19_9FUNG</name>